<dbReference type="AlphaFoldDB" id="A0A1B9DXC0"/>
<dbReference type="Gene3D" id="3.40.50.620">
    <property type="entry name" value="HUPs"/>
    <property type="match status" value="2"/>
</dbReference>
<dbReference type="Pfam" id="PF00582">
    <property type="entry name" value="Usp"/>
    <property type="match status" value="2"/>
</dbReference>
<keyword evidence="4" id="KW-1185">Reference proteome</keyword>
<feature type="domain" description="UspA" evidence="2">
    <location>
        <begin position="1"/>
        <end position="141"/>
    </location>
</feature>
<protein>
    <submittedName>
        <fullName evidence="3">Universal stress protein UspA</fullName>
    </submittedName>
</protein>
<comment type="similarity">
    <text evidence="1">Belongs to the universal stress protein A family.</text>
</comment>
<dbReference type="InterPro" id="IPR006015">
    <property type="entry name" value="Universal_stress_UspA"/>
</dbReference>
<dbReference type="InterPro" id="IPR014729">
    <property type="entry name" value="Rossmann-like_a/b/a_fold"/>
</dbReference>
<name>A0A1B9DXC0_9FLAO</name>
<evidence type="ECO:0000259" key="2">
    <source>
        <dbReference type="Pfam" id="PF00582"/>
    </source>
</evidence>
<dbReference type="InterPro" id="IPR006016">
    <property type="entry name" value="UspA"/>
</dbReference>
<dbReference type="STRING" id="1763534.GCA_001831475_00299"/>
<evidence type="ECO:0000313" key="4">
    <source>
        <dbReference type="Proteomes" id="UP000093510"/>
    </source>
</evidence>
<accession>A0A1B9DXC0</accession>
<sequence length="274" mass="30470">MKQILVPTDFSDHAEAALKIAAQIASKNNSEILLLHMLELPNQMSDAISASASIPEVMLFIQKAKDKLRETQEKEYLKNIKVSHYLQFEKAHEGILSFSQEYNIDLIVMGSHGVTGIDEVLIGSNTEKIVRSSNTPVLVIKKETKAIEGTNFIFASDFSKENEKPFLKMIEFAKIFDAHIHLVLICSPNSFKTTAAANKIMANFISNMGLKNYSTHIYNDTNIEKGILNFAESVKADLIGLCTHGRTGMSHFFSGSIGEDIANHAHRPVITFKI</sequence>
<dbReference type="Proteomes" id="UP000093510">
    <property type="component" value="Unassembled WGS sequence"/>
</dbReference>
<feature type="domain" description="UspA" evidence="2">
    <location>
        <begin position="153"/>
        <end position="272"/>
    </location>
</feature>
<reference evidence="3 4" key="1">
    <citation type="submission" date="2016-03" db="EMBL/GenBank/DDBJ databases">
        <authorList>
            <person name="Ploux O."/>
        </authorList>
    </citation>
    <scope>NUCLEOTIDE SEQUENCE [LARGE SCALE GENOMIC DNA]</scope>
    <source>
        <strain evidence="3 4">LPB0076</strain>
    </source>
</reference>
<dbReference type="PRINTS" id="PR01438">
    <property type="entry name" value="UNVRSLSTRESS"/>
</dbReference>
<comment type="caution">
    <text evidence="3">The sequence shown here is derived from an EMBL/GenBank/DDBJ whole genome shotgun (WGS) entry which is preliminary data.</text>
</comment>
<dbReference type="OrthoDB" id="9788959at2"/>
<dbReference type="PANTHER" id="PTHR46268:SF6">
    <property type="entry name" value="UNIVERSAL STRESS PROTEIN UP12"/>
    <property type="match status" value="1"/>
</dbReference>
<proteinExistence type="inferred from homology"/>
<gene>
    <name evidence="3" type="ORF">LPBF_10000</name>
</gene>
<evidence type="ECO:0000256" key="1">
    <source>
        <dbReference type="ARBA" id="ARBA00008791"/>
    </source>
</evidence>
<organism evidence="3 4">
    <name type="scientific">Flavobacterium crassostreae</name>
    <dbReference type="NCBI Taxonomy" id="1763534"/>
    <lineage>
        <taxon>Bacteria</taxon>
        <taxon>Pseudomonadati</taxon>
        <taxon>Bacteroidota</taxon>
        <taxon>Flavobacteriia</taxon>
        <taxon>Flavobacteriales</taxon>
        <taxon>Flavobacteriaceae</taxon>
        <taxon>Flavobacterium</taxon>
    </lineage>
</organism>
<dbReference type="EMBL" id="LVEP01000038">
    <property type="protein sequence ID" value="OCB74325.1"/>
    <property type="molecule type" value="Genomic_DNA"/>
</dbReference>
<dbReference type="PANTHER" id="PTHR46268">
    <property type="entry name" value="STRESS RESPONSE PROTEIN NHAX"/>
    <property type="match status" value="1"/>
</dbReference>
<dbReference type="SUPFAM" id="SSF52402">
    <property type="entry name" value="Adenine nucleotide alpha hydrolases-like"/>
    <property type="match status" value="2"/>
</dbReference>
<dbReference type="CDD" id="cd00293">
    <property type="entry name" value="USP-like"/>
    <property type="match status" value="1"/>
</dbReference>
<evidence type="ECO:0000313" key="3">
    <source>
        <dbReference type="EMBL" id="OCB74325.1"/>
    </source>
</evidence>
<dbReference type="RefSeq" id="WP_066335838.1">
    <property type="nucleotide sequence ID" value="NZ_CP017688.1"/>
</dbReference>